<dbReference type="EMBL" id="JAHRHJ020000004">
    <property type="protein sequence ID" value="KAH9318996.1"/>
    <property type="molecule type" value="Genomic_DNA"/>
</dbReference>
<evidence type="ECO:0000313" key="2">
    <source>
        <dbReference type="EMBL" id="KAH9318996.1"/>
    </source>
</evidence>
<accession>A0AA38LCG1</accession>
<keyword evidence="3" id="KW-1185">Reference proteome</keyword>
<dbReference type="Proteomes" id="UP000824469">
    <property type="component" value="Unassembled WGS sequence"/>
</dbReference>
<evidence type="ECO:0000313" key="3">
    <source>
        <dbReference type="Proteomes" id="UP000824469"/>
    </source>
</evidence>
<feature type="non-terminal residue" evidence="2">
    <location>
        <position position="1"/>
    </location>
</feature>
<name>A0AA38LCG1_TAXCH</name>
<feature type="compositionally biased region" description="Acidic residues" evidence="1">
    <location>
        <begin position="13"/>
        <end position="25"/>
    </location>
</feature>
<proteinExistence type="predicted"/>
<protein>
    <submittedName>
        <fullName evidence="2">Uncharacterized protein</fullName>
    </submittedName>
</protein>
<comment type="caution">
    <text evidence="2">The sequence shown here is derived from an EMBL/GenBank/DDBJ whole genome shotgun (WGS) entry which is preliminary data.</text>
</comment>
<dbReference type="AlphaFoldDB" id="A0AA38LCG1"/>
<feature type="compositionally biased region" description="Polar residues" evidence="1">
    <location>
        <begin position="33"/>
        <end position="50"/>
    </location>
</feature>
<organism evidence="2 3">
    <name type="scientific">Taxus chinensis</name>
    <name type="common">Chinese yew</name>
    <name type="synonym">Taxus wallichiana var. chinensis</name>
    <dbReference type="NCBI Taxonomy" id="29808"/>
    <lineage>
        <taxon>Eukaryota</taxon>
        <taxon>Viridiplantae</taxon>
        <taxon>Streptophyta</taxon>
        <taxon>Embryophyta</taxon>
        <taxon>Tracheophyta</taxon>
        <taxon>Spermatophyta</taxon>
        <taxon>Pinopsida</taxon>
        <taxon>Pinidae</taxon>
        <taxon>Conifers II</taxon>
        <taxon>Cupressales</taxon>
        <taxon>Taxaceae</taxon>
        <taxon>Taxus</taxon>
    </lineage>
</organism>
<sequence length="50" mass="5512">NEGGRKERRYDNSDEDEASIDEEMTTVEPCGNNPGNISSPLNSLLKRATT</sequence>
<evidence type="ECO:0000256" key="1">
    <source>
        <dbReference type="SAM" id="MobiDB-lite"/>
    </source>
</evidence>
<feature type="region of interest" description="Disordered" evidence="1">
    <location>
        <begin position="1"/>
        <end position="50"/>
    </location>
</feature>
<feature type="non-terminal residue" evidence="2">
    <location>
        <position position="50"/>
    </location>
</feature>
<feature type="compositionally biased region" description="Basic and acidic residues" evidence="1">
    <location>
        <begin position="1"/>
        <end position="12"/>
    </location>
</feature>
<reference evidence="2 3" key="1">
    <citation type="journal article" date="2021" name="Nat. Plants">
        <title>The Taxus genome provides insights into paclitaxel biosynthesis.</title>
        <authorList>
            <person name="Xiong X."/>
            <person name="Gou J."/>
            <person name="Liao Q."/>
            <person name="Li Y."/>
            <person name="Zhou Q."/>
            <person name="Bi G."/>
            <person name="Li C."/>
            <person name="Du R."/>
            <person name="Wang X."/>
            <person name="Sun T."/>
            <person name="Guo L."/>
            <person name="Liang H."/>
            <person name="Lu P."/>
            <person name="Wu Y."/>
            <person name="Zhang Z."/>
            <person name="Ro D.K."/>
            <person name="Shang Y."/>
            <person name="Huang S."/>
            <person name="Yan J."/>
        </authorList>
    </citation>
    <scope>NUCLEOTIDE SEQUENCE [LARGE SCALE GENOMIC DNA]</scope>
    <source>
        <strain evidence="2">Ta-2019</strain>
    </source>
</reference>
<gene>
    <name evidence="2" type="ORF">KI387_020765</name>
</gene>